<protein>
    <recommendedName>
        <fullName evidence="2">HYR domain-containing protein</fullName>
    </recommendedName>
</protein>
<reference evidence="3" key="1">
    <citation type="submission" date="2018-05" db="EMBL/GenBank/DDBJ databases">
        <authorList>
            <person name="Lanie J.A."/>
            <person name="Ng W.-L."/>
            <person name="Kazmierczak K.M."/>
            <person name="Andrzejewski T.M."/>
            <person name="Davidsen T.M."/>
            <person name="Wayne K.J."/>
            <person name="Tettelin H."/>
            <person name="Glass J.I."/>
            <person name="Rusch D."/>
            <person name="Podicherti R."/>
            <person name="Tsui H.-C.T."/>
            <person name="Winkler M.E."/>
        </authorList>
    </citation>
    <scope>NUCLEOTIDE SEQUENCE</scope>
</reference>
<accession>A0A383BV86</accession>
<dbReference type="PROSITE" id="PS50825">
    <property type="entry name" value="HYR"/>
    <property type="match status" value="2"/>
</dbReference>
<dbReference type="InterPro" id="IPR003410">
    <property type="entry name" value="HYR_dom"/>
</dbReference>
<dbReference type="Gene3D" id="2.60.40.10">
    <property type="entry name" value="Immunoglobulins"/>
    <property type="match status" value="1"/>
</dbReference>
<feature type="non-terminal residue" evidence="3">
    <location>
        <position position="1"/>
    </location>
</feature>
<evidence type="ECO:0000313" key="3">
    <source>
        <dbReference type="EMBL" id="SVE23288.1"/>
    </source>
</evidence>
<feature type="domain" description="HYR" evidence="2">
    <location>
        <begin position="57"/>
        <end position="138"/>
    </location>
</feature>
<keyword evidence="1" id="KW-0677">Repeat</keyword>
<proteinExistence type="predicted"/>
<evidence type="ECO:0000256" key="1">
    <source>
        <dbReference type="ARBA" id="ARBA00022737"/>
    </source>
</evidence>
<gene>
    <name evidence="3" type="ORF">METZ01_LOCUS476142</name>
</gene>
<sequence length="244" mass="24209">GDSPWVGSIGQWITFTLDYPPAISSLYSVTCNAYDAAGNVGTTTFNVTVALALEGATDTIPPVIVQLSDINKQTTNTAGTSAVFTGVTATDNVGVTSGPNCTPDSGSLFPIGTTTVTCTASDAAGNVGTASFTVTVNYTGLGDAPPVLTVPPNITDSTSNSAGKTVTFTVTASDDVGVTSGPNCTPPSGSNFSVGTTTVTCTASDVAGNTGTGTFTVTISLEDVADTTPPNLVVSNNMPGVPTT</sequence>
<dbReference type="EMBL" id="UINC01203162">
    <property type="protein sequence ID" value="SVE23288.1"/>
    <property type="molecule type" value="Genomic_DNA"/>
</dbReference>
<evidence type="ECO:0000259" key="2">
    <source>
        <dbReference type="PROSITE" id="PS50825"/>
    </source>
</evidence>
<name>A0A383BV86_9ZZZZ</name>
<feature type="domain" description="HYR" evidence="2">
    <location>
        <begin position="141"/>
        <end position="221"/>
    </location>
</feature>
<feature type="non-terminal residue" evidence="3">
    <location>
        <position position="244"/>
    </location>
</feature>
<dbReference type="AlphaFoldDB" id="A0A383BV86"/>
<dbReference type="PANTHER" id="PTHR24273:SF32">
    <property type="entry name" value="HYALIN"/>
    <property type="match status" value="1"/>
</dbReference>
<dbReference type="InterPro" id="IPR013783">
    <property type="entry name" value="Ig-like_fold"/>
</dbReference>
<organism evidence="3">
    <name type="scientific">marine metagenome</name>
    <dbReference type="NCBI Taxonomy" id="408172"/>
    <lineage>
        <taxon>unclassified sequences</taxon>
        <taxon>metagenomes</taxon>
        <taxon>ecological metagenomes</taxon>
    </lineage>
</organism>
<dbReference type="Pfam" id="PF02494">
    <property type="entry name" value="HYR"/>
    <property type="match status" value="2"/>
</dbReference>
<dbReference type="PANTHER" id="PTHR24273">
    <property type="entry name" value="FI04643P-RELATED"/>
    <property type="match status" value="1"/>
</dbReference>